<evidence type="ECO:0000313" key="2">
    <source>
        <dbReference type="EMBL" id="QDL08808.1"/>
    </source>
</evidence>
<name>A0A856MDM0_9CYAN</name>
<feature type="transmembrane region" description="Helical" evidence="1">
    <location>
        <begin position="73"/>
        <end position="94"/>
    </location>
</feature>
<feature type="transmembrane region" description="Helical" evidence="1">
    <location>
        <begin position="157"/>
        <end position="177"/>
    </location>
</feature>
<keyword evidence="1" id="KW-0812">Transmembrane</keyword>
<proteinExistence type="predicted"/>
<dbReference type="Proteomes" id="UP000503129">
    <property type="component" value="Chromosome"/>
</dbReference>
<protein>
    <submittedName>
        <fullName evidence="2">Uncharacterized protein</fullName>
    </submittedName>
</protein>
<dbReference type="AlphaFoldDB" id="A0A856MDM0"/>
<dbReference type="EMBL" id="CP030118">
    <property type="protein sequence ID" value="QDL08808.1"/>
    <property type="molecule type" value="Genomic_DNA"/>
</dbReference>
<evidence type="ECO:0000313" key="3">
    <source>
        <dbReference type="Proteomes" id="UP000503129"/>
    </source>
</evidence>
<keyword evidence="1" id="KW-1133">Transmembrane helix</keyword>
<dbReference type="KEGG" id="bsen:DP114_13725"/>
<organism evidence="2 3">
    <name type="scientific">Brasilonema sennae CENA114</name>
    <dbReference type="NCBI Taxonomy" id="415709"/>
    <lineage>
        <taxon>Bacteria</taxon>
        <taxon>Bacillati</taxon>
        <taxon>Cyanobacteriota</taxon>
        <taxon>Cyanophyceae</taxon>
        <taxon>Nostocales</taxon>
        <taxon>Scytonemataceae</taxon>
        <taxon>Brasilonema</taxon>
        <taxon>Bromeliae group (in: Brasilonema)</taxon>
    </lineage>
</organism>
<sequence>MSNLPPTTPEPETQSLTEFERNILEKEYFFLQTTIEDYNKQIWVIKALGITGTGAILALMLQQKTNGSALAPCAAPSGSIALIGCAIPVFFWILESQWKYFQRGFYPRVAEIESILANHGLRCPCIYGGWTHAVKHSSFSPKRSNYLKDGLLNPSVYVSYVLEIGFLLLMAIIAPSLTK</sequence>
<reference evidence="2 3" key="1">
    <citation type="submission" date="2018-06" db="EMBL/GenBank/DDBJ databases">
        <title>Comparative genomics of Brasilonema spp. strains.</title>
        <authorList>
            <person name="Alvarenga D.O."/>
            <person name="Fiore M.F."/>
            <person name="Varani A.M."/>
        </authorList>
    </citation>
    <scope>NUCLEOTIDE SEQUENCE [LARGE SCALE GENOMIC DNA]</scope>
    <source>
        <strain evidence="2 3">CENA114</strain>
    </source>
</reference>
<feature type="transmembrane region" description="Helical" evidence="1">
    <location>
        <begin position="42"/>
        <end position="61"/>
    </location>
</feature>
<evidence type="ECO:0000256" key="1">
    <source>
        <dbReference type="SAM" id="Phobius"/>
    </source>
</evidence>
<gene>
    <name evidence="2" type="ORF">DP114_13725</name>
</gene>
<dbReference type="RefSeq" id="WP_169267191.1">
    <property type="nucleotide sequence ID" value="NZ_CAWOXK010000001.1"/>
</dbReference>
<keyword evidence="3" id="KW-1185">Reference proteome</keyword>
<accession>A0A856MDM0</accession>
<keyword evidence="1" id="KW-0472">Membrane</keyword>